<dbReference type="InterPro" id="IPR006578">
    <property type="entry name" value="MADF-dom"/>
</dbReference>
<evidence type="ECO:0000256" key="1">
    <source>
        <dbReference type="SAM" id="MobiDB-lite"/>
    </source>
</evidence>
<organism evidence="5">
    <name type="scientific">Brugia pahangi</name>
    <name type="common">Filarial nematode worm</name>
    <dbReference type="NCBI Taxonomy" id="6280"/>
    <lineage>
        <taxon>Eukaryota</taxon>
        <taxon>Metazoa</taxon>
        <taxon>Ecdysozoa</taxon>
        <taxon>Nematoda</taxon>
        <taxon>Chromadorea</taxon>
        <taxon>Rhabditida</taxon>
        <taxon>Spirurina</taxon>
        <taxon>Spiruromorpha</taxon>
        <taxon>Filarioidea</taxon>
        <taxon>Onchocercidae</taxon>
        <taxon>Brugia</taxon>
    </lineage>
</organism>
<name>A0A0N4TL69_BRUPA</name>
<dbReference type="PANTHER" id="PTHR12243:SF67">
    <property type="entry name" value="COREPRESSOR OF PANGOLIN, ISOFORM A-RELATED"/>
    <property type="match status" value="1"/>
</dbReference>
<evidence type="ECO:0000313" key="5">
    <source>
        <dbReference type="WBParaSite" id="BPAG_0000911901-mRNA-1"/>
    </source>
</evidence>
<evidence type="ECO:0000313" key="4">
    <source>
        <dbReference type="Proteomes" id="UP000278627"/>
    </source>
</evidence>
<feature type="region of interest" description="Disordered" evidence="1">
    <location>
        <begin position="292"/>
        <end position="324"/>
    </location>
</feature>
<proteinExistence type="predicted"/>
<evidence type="ECO:0000313" key="3">
    <source>
        <dbReference type="EMBL" id="VDN90267.1"/>
    </source>
</evidence>
<feature type="domain" description="MADF" evidence="2">
    <location>
        <begin position="124"/>
        <end position="220"/>
    </location>
</feature>
<dbReference type="STRING" id="6280.A0A0N4TL69"/>
<feature type="compositionally biased region" description="Low complexity" evidence="1">
    <location>
        <begin position="301"/>
        <end position="316"/>
    </location>
</feature>
<dbReference type="PROSITE" id="PS51029">
    <property type="entry name" value="MADF"/>
    <property type="match status" value="1"/>
</dbReference>
<protein>
    <submittedName>
        <fullName evidence="5">MADF domain-containing protein</fullName>
    </submittedName>
</protein>
<keyword evidence="4" id="KW-1185">Reference proteome</keyword>
<dbReference type="Pfam" id="PF10545">
    <property type="entry name" value="MADF_DNA_bdg"/>
    <property type="match status" value="1"/>
</dbReference>
<dbReference type="EMBL" id="UZAD01013146">
    <property type="protein sequence ID" value="VDN90267.1"/>
    <property type="molecule type" value="Genomic_DNA"/>
</dbReference>
<dbReference type="InterPro" id="IPR039353">
    <property type="entry name" value="TF_Adf1"/>
</dbReference>
<reference evidence="3 4" key="2">
    <citation type="submission" date="2018-11" db="EMBL/GenBank/DDBJ databases">
        <authorList>
            <consortium name="Pathogen Informatics"/>
        </authorList>
    </citation>
    <scope>NUCLEOTIDE SEQUENCE [LARGE SCALE GENOMIC DNA]</scope>
</reference>
<dbReference type="WBParaSite" id="BPAG_0000911901-mRNA-1">
    <property type="protein sequence ID" value="BPAG_0000911901-mRNA-1"/>
    <property type="gene ID" value="BPAG_0000911901"/>
</dbReference>
<dbReference type="SMART" id="SM00595">
    <property type="entry name" value="MADF"/>
    <property type="match status" value="1"/>
</dbReference>
<dbReference type="Proteomes" id="UP000278627">
    <property type="component" value="Unassembled WGS sequence"/>
</dbReference>
<feature type="region of interest" description="Disordered" evidence="1">
    <location>
        <begin position="233"/>
        <end position="252"/>
    </location>
</feature>
<dbReference type="PANTHER" id="PTHR12243">
    <property type="entry name" value="MADF DOMAIN TRANSCRIPTION FACTOR"/>
    <property type="match status" value="1"/>
</dbReference>
<dbReference type="AlphaFoldDB" id="A0A0N4TL69"/>
<evidence type="ECO:0000259" key="2">
    <source>
        <dbReference type="PROSITE" id="PS51029"/>
    </source>
</evidence>
<accession>A0A0N4TL69</accession>
<feature type="compositionally biased region" description="Basic and acidic residues" evidence="1">
    <location>
        <begin position="13"/>
        <end position="24"/>
    </location>
</feature>
<reference evidence="5" key="1">
    <citation type="submission" date="2017-02" db="UniProtKB">
        <authorList>
            <consortium name="WormBaseParasite"/>
        </authorList>
    </citation>
    <scope>IDENTIFICATION</scope>
</reference>
<feature type="region of interest" description="Disordered" evidence="1">
    <location>
        <begin position="1"/>
        <end position="24"/>
    </location>
</feature>
<gene>
    <name evidence="3" type="ORF">BPAG_LOCUS9081</name>
</gene>
<sequence length="375" mass="43193">MSDISDRQIIGPKEIKQEEEMEEKSKMERRLTLKRAIDEIAGQINCDEQLKRCKIKIEDGNEEDLSEICANNILLTMEPSTSHSVTVNCEDGTILTDFGEKGPTSTKSPNLRHVLVFKGPEMECFIDLVRRNEILWDGSFEEYHTRTNKKKQAWESIAAEMSNDLKQVDEETCRKIWLQLRRSYANEKRQQKQNPGARTTRNCKYRRYFDAMKFLDGIMEEEFARDSFFISEPEGGKSCSNSPAPEPGVSRKDIIDNIRKSGDVRKEIFMENDVNTSKVIDTIALLAHQLQSQGNEPPVEMSQPMQSLQSSQPSKLPKTRDSSIVSAAVPTEEQFYQQLQSCFFMLTPEKQTILQRDIMKFAFRRTNQLMDDTGF</sequence>